<feature type="domain" description="ABC transmembrane type-1" evidence="10">
    <location>
        <begin position="229"/>
        <end position="440"/>
    </location>
</feature>
<organism evidence="11 12">
    <name type="scientific">Paracoccus aestuariivivens</name>
    <dbReference type="NCBI Taxonomy" id="1820333"/>
    <lineage>
        <taxon>Bacteria</taxon>
        <taxon>Pseudomonadati</taxon>
        <taxon>Pseudomonadota</taxon>
        <taxon>Alphaproteobacteria</taxon>
        <taxon>Rhodobacterales</taxon>
        <taxon>Paracoccaceae</taxon>
        <taxon>Paracoccus</taxon>
    </lineage>
</organism>
<evidence type="ECO:0000256" key="6">
    <source>
        <dbReference type="ARBA" id="ARBA00022692"/>
    </source>
</evidence>
<dbReference type="InterPro" id="IPR000515">
    <property type="entry name" value="MetI-like"/>
</dbReference>
<evidence type="ECO:0000256" key="5">
    <source>
        <dbReference type="ARBA" id="ARBA00022475"/>
    </source>
</evidence>
<dbReference type="SUPFAM" id="SSF161098">
    <property type="entry name" value="MetI-like"/>
    <property type="match status" value="1"/>
</dbReference>
<dbReference type="AlphaFoldDB" id="A0A6L6J8X9"/>
<dbReference type="InterPro" id="IPR005672">
    <property type="entry name" value="Phosphate_PstA"/>
</dbReference>
<dbReference type="NCBIfam" id="TIGR00974">
    <property type="entry name" value="3a0107s02c"/>
    <property type="match status" value="1"/>
</dbReference>
<sequence length="451" mass="48261">MTDATFPASAAAPQSKSSLLVVDERTRKRNAAEKRFRAYGLSAIAIALIALVVLMYSIFSDGIGAFRQTYLEIPVTLDAAQLDKNGNRNPEDIKKVLTTTYGKLLDQSLQAVMTQNGITIEGIAAKDVSDLISKEASAQLRNRVLANPDLVGQTIDARVLVNGRVDGYYKGRVSMESAARDSNTSPAQLQLADALKGKGMLSTEWNWSFLTNPDASDQRPEAAGVGVAILGSLYMMLVVLFLAVPIGVAASIYLEEFAPKNRLTDIIEVNISNLAAVPSIVFGILGLAAFINFAGLPQSAPIVGGLVLTLMTLPTIIIATRAALKAVPPSIRDAALGVGASKMQSVFHHVLPLAMPGILTGTIIGLAQALGETAPLLLIGMVAFVKNFPAAPMEGLFDPASALPVQVYNWTQRADPAFMERASGAIIVLLVFLLCMNLIAIFLRRKFERRW</sequence>
<dbReference type="RefSeq" id="WP_155095969.1">
    <property type="nucleotide sequence ID" value="NZ_WMIE01000007.1"/>
</dbReference>
<dbReference type="Pfam" id="PF00528">
    <property type="entry name" value="BPD_transp_1"/>
    <property type="match status" value="1"/>
</dbReference>
<evidence type="ECO:0000259" key="10">
    <source>
        <dbReference type="PROSITE" id="PS50928"/>
    </source>
</evidence>
<keyword evidence="6 9" id="KW-0812">Transmembrane</keyword>
<feature type="transmembrane region" description="Helical" evidence="9">
    <location>
        <begin position="274"/>
        <end position="296"/>
    </location>
</feature>
<evidence type="ECO:0000313" key="11">
    <source>
        <dbReference type="EMBL" id="MTH78613.1"/>
    </source>
</evidence>
<feature type="transmembrane region" description="Helical" evidence="9">
    <location>
        <begin position="422"/>
        <end position="443"/>
    </location>
</feature>
<keyword evidence="12" id="KW-1185">Reference proteome</keyword>
<dbReference type="GO" id="GO:0005886">
    <property type="term" value="C:plasma membrane"/>
    <property type="evidence" value="ECO:0007669"/>
    <property type="project" value="UniProtKB-SubCell"/>
</dbReference>
<dbReference type="PROSITE" id="PS50928">
    <property type="entry name" value="ABC_TM1"/>
    <property type="match status" value="1"/>
</dbReference>
<evidence type="ECO:0000256" key="2">
    <source>
        <dbReference type="ARBA" id="ARBA00007069"/>
    </source>
</evidence>
<dbReference type="Pfam" id="PF11812">
    <property type="entry name" value="DUF3333"/>
    <property type="match status" value="1"/>
</dbReference>
<reference evidence="11 12" key="1">
    <citation type="submission" date="2019-11" db="EMBL/GenBank/DDBJ databases">
        <authorList>
            <person name="Dong K."/>
        </authorList>
    </citation>
    <scope>NUCLEOTIDE SEQUENCE [LARGE SCALE GENOMIC DNA]</scope>
    <source>
        <strain evidence="11 12">NBRC 111993</strain>
    </source>
</reference>
<evidence type="ECO:0000256" key="1">
    <source>
        <dbReference type="ARBA" id="ARBA00004651"/>
    </source>
</evidence>
<dbReference type="GO" id="GO:0035435">
    <property type="term" value="P:phosphate ion transmembrane transport"/>
    <property type="evidence" value="ECO:0007669"/>
    <property type="project" value="InterPro"/>
</dbReference>
<feature type="transmembrane region" description="Helical" evidence="9">
    <location>
        <begin position="350"/>
        <end position="371"/>
    </location>
</feature>
<dbReference type="EMBL" id="WMIE01000007">
    <property type="protein sequence ID" value="MTH78613.1"/>
    <property type="molecule type" value="Genomic_DNA"/>
</dbReference>
<dbReference type="GO" id="GO:0005315">
    <property type="term" value="F:phosphate transmembrane transporter activity"/>
    <property type="evidence" value="ECO:0007669"/>
    <property type="project" value="InterPro"/>
</dbReference>
<comment type="subcellular location">
    <subcellularLocation>
        <location evidence="9">Cell inner membrane</location>
        <topology evidence="9">Multi-pass membrane protein</topology>
    </subcellularLocation>
    <subcellularLocation>
        <location evidence="1">Cell membrane</location>
        <topology evidence="1">Multi-pass membrane protein</topology>
    </subcellularLocation>
</comment>
<dbReference type="InterPro" id="IPR035906">
    <property type="entry name" value="MetI-like_sf"/>
</dbReference>
<keyword evidence="7 9" id="KW-1133">Transmembrane helix</keyword>
<feature type="transmembrane region" description="Helical" evidence="9">
    <location>
        <begin position="233"/>
        <end position="254"/>
    </location>
</feature>
<feature type="transmembrane region" description="Helical" evidence="9">
    <location>
        <begin position="38"/>
        <end position="59"/>
    </location>
</feature>
<name>A0A6L6J8X9_9RHOB</name>
<keyword evidence="5 9" id="KW-1003">Cell membrane</keyword>
<evidence type="ECO:0000256" key="4">
    <source>
        <dbReference type="ARBA" id="ARBA00022448"/>
    </source>
</evidence>
<evidence type="ECO:0000256" key="3">
    <source>
        <dbReference type="ARBA" id="ARBA00016864"/>
    </source>
</evidence>
<feature type="transmembrane region" description="Helical" evidence="9">
    <location>
        <begin position="302"/>
        <end position="324"/>
    </location>
</feature>
<dbReference type="PANTHER" id="PTHR43470:SF5">
    <property type="entry name" value="PHOSPHATE TRANSPORT SYSTEM PERMEASE PROTEIN PSTA"/>
    <property type="match status" value="1"/>
</dbReference>
<comment type="similarity">
    <text evidence="2 9">Belongs to the binding-protein-dependent transport system permease family. CysTW subfamily.</text>
</comment>
<dbReference type="OrthoDB" id="9807065at2"/>
<keyword evidence="4" id="KW-0813">Transport</keyword>
<gene>
    <name evidence="11" type="primary">pstA</name>
    <name evidence="11" type="ORF">GL286_12820</name>
</gene>
<protein>
    <recommendedName>
        <fullName evidence="3 9">Phosphate transport system permease protein PstA</fullName>
    </recommendedName>
</protein>
<dbReference type="Proteomes" id="UP000478183">
    <property type="component" value="Unassembled WGS sequence"/>
</dbReference>
<dbReference type="CDD" id="cd06261">
    <property type="entry name" value="TM_PBP2"/>
    <property type="match status" value="1"/>
</dbReference>
<dbReference type="InterPro" id="IPR024573">
    <property type="entry name" value="DUF3333"/>
</dbReference>
<keyword evidence="8 9" id="KW-0472">Membrane</keyword>
<evidence type="ECO:0000256" key="9">
    <source>
        <dbReference type="RuleBase" id="RU363043"/>
    </source>
</evidence>
<dbReference type="PANTHER" id="PTHR43470">
    <property type="entry name" value="PHOSPHATE TRANSPORT SYSTEM PERMEASE PROTEIN PSTA-RELATED"/>
    <property type="match status" value="1"/>
</dbReference>
<proteinExistence type="inferred from homology"/>
<dbReference type="Gene3D" id="1.10.3720.10">
    <property type="entry name" value="MetI-like"/>
    <property type="match status" value="1"/>
</dbReference>
<evidence type="ECO:0000256" key="8">
    <source>
        <dbReference type="ARBA" id="ARBA00023136"/>
    </source>
</evidence>
<evidence type="ECO:0000256" key="7">
    <source>
        <dbReference type="ARBA" id="ARBA00022989"/>
    </source>
</evidence>
<accession>A0A6L6J8X9</accession>
<comment type="caution">
    <text evidence="11">The sequence shown here is derived from an EMBL/GenBank/DDBJ whole genome shotgun (WGS) entry which is preliminary data.</text>
</comment>
<evidence type="ECO:0000313" key="12">
    <source>
        <dbReference type="Proteomes" id="UP000478183"/>
    </source>
</evidence>